<dbReference type="OrthoDB" id="2386090at2759"/>
<gene>
    <name evidence="2" type="ORF">CDD80_6092</name>
</gene>
<dbReference type="EMBL" id="NJES01000064">
    <property type="protein sequence ID" value="PHH78883.1"/>
    <property type="molecule type" value="Genomic_DNA"/>
</dbReference>
<protein>
    <submittedName>
        <fullName evidence="2">Uncharacterized protein</fullName>
    </submittedName>
</protein>
<sequence length="195" mass="20834">MASLGPAPFRAMASRRLLRQLASRLVSRSASTTSGAKLLAAKQQAAFRVPAKVLIYHAGSVRTAFLGVVRLTSLLVAVIFVCLIGPAYIRAEKDVLSTATMVAGGIIPLTLVTITASPFVTQMHMHLPPSARLSRRTLERFVRSLPSDTELTLTTMNFLTASRAARVRAGDLRTARGTVRARLGLVNYGEGFGAG</sequence>
<name>A0A2C5ZG81_9HYPO</name>
<reference evidence="2 3" key="1">
    <citation type="submission" date="2017-06" db="EMBL/GenBank/DDBJ databases">
        <title>Ant-infecting Ophiocordyceps genomes reveal a high diversity of potential behavioral manipulation genes and a possible major role for enterotoxins.</title>
        <authorList>
            <person name="De Bekker C."/>
            <person name="Evans H.C."/>
            <person name="Brachmann A."/>
            <person name="Hughes D.P."/>
        </authorList>
    </citation>
    <scope>NUCLEOTIDE SEQUENCE [LARGE SCALE GENOMIC DNA]</scope>
    <source>
        <strain evidence="2 3">Map16</strain>
    </source>
</reference>
<dbReference type="Proteomes" id="UP000226431">
    <property type="component" value="Unassembled WGS sequence"/>
</dbReference>
<feature type="transmembrane region" description="Helical" evidence="1">
    <location>
        <begin position="64"/>
        <end position="89"/>
    </location>
</feature>
<proteinExistence type="predicted"/>
<keyword evidence="3" id="KW-1185">Reference proteome</keyword>
<keyword evidence="1" id="KW-0812">Transmembrane</keyword>
<evidence type="ECO:0000313" key="3">
    <source>
        <dbReference type="Proteomes" id="UP000226431"/>
    </source>
</evidence>
<feature type="transmembrane region" description="Helical" evidence="1">
    <location>
        <begin position="95"/>
        <end position="120"/>
    </location>
</feature>
<dbReference type="AlphaFoldDB" id="A0A2C5ZG81"/>
<keyword evidence="1" id="KW-0472">Membrane</keyword>
<evidence type="ECO:0000256" key="1">
    <source>
        <dbReference type="SAM" id="Phobius"/>
    </source>
</evidence>
<accession>A0A2C5ZG81</accession>
<evidence type="ECO:0000313" key="2">
    <source>
        <dbReference type="EMBL" id="PHH78883.1"/>
    </source>
</evidence>
<organism evidence="2 3">
    <name type="scientific">Ophiocordyceps camponoti-rufipedis</name>
    <dbReference type="NCBI Taxonomy" id="2004952"/>
    <lineage>
        <taxon>Eukaryota</taxon>
        <taxon>Fungi</taxon>
        <taxon>Dikarya</taxon>
        <taxon>Ascomycota</taxon>
        <taxon>Pezizomycotina</taxon>
        <taxon>Sordariomycetes</taxon>
        <taxon>Hypocreomycetidae</taxon>
        <taxon>Hypocreales</taxon>
        <taxon>Ophiocordycipitaceae</taxon>
        <taxon>Ophiocordyceps</taxon>
    </lineage>
</organism>
<comment type="caution">
    <text evidence="2">The sequence shown here is derived from an EMBL/GenBank/DDBJ whole genome shotgun (WGS) entry which is preliminary data.</text>
</comment>
<keyword evidence="1" id="KW-1133">Transmembrane helix</keyword>